<reference evidence="1 2" key="1">
    <citation type="submission" date="2022-02" db="EMBL/GenBank/DDBJ databases">
        <authorList>
            <person name="Gylling M."/>
        </authorList>
    </citation>
    <scope>NUCLEOTIDE SEQUENCE [LARGE SCALE GENOMIC DNA]</scope>
</reference>
<protein>
    <submittedName>
        <fullName evidence="1">Uncharacterized protein</fullName>
    </submittedName>
</protein>
<proteinExistence type="predicted"/>
<dbReference type="RefSeq" id="YP_010766545.1">
    <property type="nucleotide sequence ID" value="NC_073679.1"/>
</dbReference>
<evidence type="ECO:0000313" key="1">
    <source>
        <dbReference type="EMBL" id="UOL48589.1"/>
    </source>
</evidence>
<accession>A0AAE9KEW0</accession>
<evidence type="ECO:0000313" key="2">
    <source>
        <dbReference type="Proteomes" id="UP000831298"/>
    </source>
</evidence>
<name>A0AAE9KEW0_9CAUD</name>
<keyword evidence="2" id="KW-1185">Reference proteome</keyword>
<dbReference type="GeneID" id="80266224"/>
<organism evidence="1 2">
    <name type="scientific">Pseudomonas phage Kremar</name>
    <dbReference type="NCBI Taxonomy" id="2928831"/>
    <lineage>
        <taxon>Viruses</taxon>
        <taxon>Duplodnaviria</taxon>
        <taxon>Heunggongvirae</taxon>
        <taxon>Uroviricota</taxon>
        <taxon>Caudoviricetes</taxon>
        <taxon>Vandenendeviridae</taxon>
        <taxon>Gorskivirinae</taxon>
        <taxon>Kremarvirus</taxon>
        <taxon>Kremarvirus kremar</taxon>
    </lineage>
</organism>
<dbReference type="Proteomes" id="UP000831298">
    <property type="component" value="Segment"/>
</dbReference>
<dbReference type="KEGG" id="vg:80266224"/>
<dbReference type="EMBL" id="OM982620">
    <property type="protein sequence ID" value="UOL48589.1"/>
    <property type="molecule type" value="Genomic_DNA"/>
</dbReference>
<sequence>MSVTVTSLVHPTMIKKIREGLKYAALNQGHKMNGHNNRVYIANAKGHNILRIDWKGQGKFIAYGRESKDVTDMVKEAIQRGCSANRVPPRPSPEAIALVKSSPSLQERLGKLATLAGMSLAVTACSSSGAMTAFYGVVGSLFT</sequence>